<dbReference type="RefSeq" id="WP_112333615.1">
    <property type="nucleotide sequence ID" value="NZ_JADPHD010000002.1"/>
</dbReference>
<proteinExistence type="predicted"/>
<comment type="caution">
    <text evidence="2">The sequence shown here is derived from an EMBL/GenBank/DDBJ whole genome shotgun (WGS) entry which is preliminary data.</text>
</comment>
<organism evidence="2 3">
    <name type="scientific">Hydrogeniiclostridium mannosilyticum</name>
    <dbReference type="NCBI Taxonomy" id="2764322"/>
    <lineage>
        <taxon>Bacteria</taxon>
        <taxon>Bacillati</taxon>
        <taxon>Bacillota</taxon>
        <taxon>Clostridia</taxon>
        <taxon>Eubacteriales</taxon>
        <taxon>Acutalibacteraceae</taxon>
        <taxon>Hydrogeniiclostridium</taxon>
    </lineage>
</organism>
<reference evidence="2 3" key="1">
    <citation type="submission" date="2018-06" db="EMBL/GenBank/DDBJ databases">
        <title>Noncontiguous genome sequence of Ruminococcaceae bacterium ASD2818.</title>
        <authorList>
            <person name="Chaplin A.V."/>
            <person name="Sokolova S.R."/>
            <person name="Kochetkova T.O."/>
            <person name="Goltsov A.Y."/>
            <person name="Trofimov D.Y."/>
            <person name="Efimov B.A."/>
        </authorList>
    </citation>
    <scope>NUCLEOTIDE SEQUENCE [LARGE SCALE GENOMIC DNA]</scope>
    <source>
        <strain evidence="2 3">ASD2818</strain>
    </source>
</reference>
<gene>
    <name evidence="2" type="ORF">DPQ25_13035</name>
</gene>
<dbReference type="AlphaFoldDB" id="A0A328UAX8"/>
<protein>
    <submittedName>
        <fullName evidence="2">Uncharacterized protein</fullName>
    </submittedName>
</protein>
<accession>A0A328UAX8</accession>
<feature type="region of interest" description="Disordered" evidence="1">
    <location>
        <begin position="1"/>
        <end position="24"/>
    </location>
</feature>
<evidence type="ECO:0000313" key="2">
    <source>
        <dbReference type="EMBL" id="RAQ22441.1"/>
    </source>
</evidence>
<name>A0A328UAX8_9FIRM</name>
<evidence type="ECO:0000256" key="1">
    <source>
        <dbReference type="SAM" id="MobiDB-lite"/>
    </source>
</evidence>
<evidence type="ECO:0000313" key="3">
    <source>
        <dbReference type="Proteomes" id="UP000249377"/>
    </source>
</evidence>
<dbReference type="EMBL" id="QLYR01000013">
    <property type="protein sequence ID" value="RAQ22441.1"/>
    <property type="molecule type" value="Genomic_DNA"/>
</dbReference>
<sequence length="296" mass="34299">MMEMHSFLKAKQKEIPSPNGEEKPSARGLFEFLYEISEWIQAIPSAYRHENEETSTIYVWFNDIAVAEDDFWQVFGEYLVLLRARWKIDIFGTAGMSQETVWLALQEENSHIYAVQKTLSGHPADTIESLCLRIQCLSSEQSKILYALVGATNWKNGTVALDWKYSSFLLEENLAQPTQNSCFCYGGVFEEMDLEDTLQTLTFQQKIILWTGFLKNGLDYAEFEWLYNAISKNVVSNRVEWELSLHTAMQNLKYTVQVSPNDFEMHDGHGCRRYFSFNSTSYAERAFLKILFPLNT</sequence>
<keyword evidence="3" id="KW-1185">Reference proteome</keyword>
<dbReference type="Proteomes" id="UP000249377">
    <property type="component" value="Unassembled WGS sequence"/>
</dbReference>